<dbReference type="RefSeq" id="WP_166843836.1">
    <property type="nucleotide sequence ID" value="NZ_JAAONY010000003.1"/>
</dbReference>
<proteinExistence type="predicted"/>
<protein>
    <submittedName>
        <fullName evidence="2">Uncharacterized protein</fullName>
    </submittedName>
</protein>
<sequence length="215" mass="25096">MTRMIVMPMEVVVQTVANAGNGMKSLVFSDTLLTEAEIECFEVGRRLQRRALIKKSFDGRGFLQSLTMSSLSWSRSSWCFALQLVVYLLCLPVNAVWQVLKQIWLWMLFPFRYMATYVPPRGFSAPGEKTLQGIHYQFTPYFELQGHDYIECVNRWVKILYGLDKAKYHNFARYLHQERKRLKDQGVNDPSFLAVTYRNQLSAARQRLSKDLGNY</sequence>
<gene>
    <name evidence="2" type="ORF">HNR48_003393</name>
</gene>
<name>A0A7X0JX97_9GAMM</name>
<comment type="caution">
    <text evidence="2">The sequence shown here is derived from an EMBL/GenBank/DDBJ whole genome shotgun (WGS) entry which is preliminary data.</text>
</comment>
<keyword evidence="3" id="KW-1185">Reference proteome</keyword>
<organism evidence="2 3">
    <name type="scientific">Pseudoteredinibacter isoporae</name>
    <dbReference type="NCBI Taxonomy" id="570281"/>
    <lineage>
        <taxon>Bacteria</taxon>
        <taxon>Pseudomonadati</taxon>
        <taxon>Pseudomonadota</taxon>
        <taxon>Gammaproteobacteria</taxon>
        <taxon>Cellvibrionales</taxon>
        <taxon>Cellvibrionaceae</taxon>
        <taxon>Pseudoteredinibacter</taxon>
    </lineage>
</organism>
<dbReference type="EMBL" id="JACHHT010000003">
    <property type="protein sequence ID" value="MBB6523091.1"/>
    <property type="molecule type" value="Genomic_DNA"/>
</dbReference>
<dbReference type="Proteomes" id="UP000528457">
    <property type="component" value="Unassembled WGS sequence"/>
</dbReference>
<evidence type="ECO:0000313" key="3">
    <source>
        <dbReference type="Proteomes" id="UP000528457"/>
    </source>
</evidence>
<evidence type="ECO:0000313" key="2">
    <source>
        <dbReference type="EMBL" id="MBB6523091.1"/>
    </source>
</evidence>
<evidence type="ECO:0000256" key="1">
    <source>
        <dbReference type="SAM" id="Phobius"/>
    </source>
</evidence>
<keyword evidence="1" id="KW-0472">Membrane</keyword>
<feature type="transmembrane region" description="Helical" evidence="1">
    <location>
        <begin position="78"/>
        <end position="97"/>
    </location>
</feature>
<accession>A0A7X0JX97</accession>
<reference evidence="2 3" key="1">
    <citation type="submission" date="2020-08" db="EMBL/GenBank/DDBJ databases">
        <title>Genomic Encyclopedia of Type Strains, Phase IV (KMG-IV): sequencing the most valuable type-strain genomes for metagenomic binning, comparative biology and taxonomic classification.</title>
        <authorList>
            <person name="Goeker M."/>
        </authorList>
    </citation>
    <scope>NUCLEOTIDE SEQUENCE [LARGE SCALE GENOMIC DNA]</scope>
    <source>
        <strain evidence="2 3">DSM 22368</strain>
    </source>
</reference>
<keyword evidence="1" id="KW-1133">Transmembrane helix</keyword>
<dbReference type="AlphaFoldDB" id="A0A7X0JX97"/>
<keyword evidence="1" id="KW-0812">Transmembrane</keyword>
<dbReference type="InParanoid" id="A0A7X0JX97"/>